<accession>A0ABV3BF01</accession>
<sequence>MGLGLFLFGLVFAHAASPEATSRHIGAGSGVVAADPVVGVAHAADVPAVAGDASAVAEAPGSHRHDHPQSHTVEECALGQPPQGPDVDLPCLSPLGAAWQAVVPVPAGAQRVAGRDFVVPIAHAADSTILRI</sequence>
<name>A0ABV3BF01_9ACTN</name>
<evidence type="ECO:0000313" key="1">
    <source>
        <dbReference type="EMBL" id="MEU6819584.1"/>
    </source>
</evidence>
<evidence type="ECO:0008006" key="3">
    <source>
        <dbReference type="Google" id="ProtNLM"/>
    </source>
</evidence>
<reference evidence="1 2" key="1">
    <citation type="submission" date="2024-06" db="EMBL/GenBank/DDBJ databases">
        <title>The Natural Products Discovery Center: Release of the First 8490 Sequenced Strains for Exploring Actinobacteria Biosynthetic Diversity.</title>
        <authorList>
            <person name="Kalkreuter E."/>
            <person name="Kautsar S.A."/>
            <person name="Yang D."/>
            <person name="Bader C.D."/>
            <person name="Teijaro C.N."/>
            <person name="Fluegel L."/>
            <person name="Davis C.M."/>
            <person name="Simpson J.R."/>
            <person name="Lauterbach L."/>
            <person name="Steele A.D."/>
            <person name="Gui C."/>
            <person name="Meng S."/>
            <person name="Li G."/>
            <person name="Viehrig K."/>
            <person name="Ye F."/>
            <person name="Su P."/>
            <person name="Kiefer A.F."/>
            <person name="Nichols A."/>
            <person name="Cepeda A.J."/>
            <person name="Yan W."/>
            <person name="Fan B."/>
            <person name="Jiang Y."/>
            <person name="Adhikari A."/>
            <person name="Zheng C.-J."/>
            <person name="Schuster L."/>
            <person name="Cowan T.M."/>
            <person name="Smanski M.J."/>
            <person name="Chevrette M.G."/>
            <person name="De Carvalho L.P.S."/>
            <person name="Shen B."/>
        </authorList>
    </citation>
    <scope>NUCLEOTIDE SEQUENCE [LARGE SCALE GENOMIC DNA]</scope>
    <source>
        <strain evidence="1 2">NPDC046838</strain>
    </source>
</reference>
<proteinExistence type="predicted"/>
<dbReference type="Proteomes" id="UP001551176">
    <property type="component" value="Unassembled WGS sequence"/>
</dbReference>
<keyword evidence="2" id="KW-1185">Reference proteome</keyword>
<organism evidence="1 2">
    <name type="scientific">Streptomyces atriruber</name>
    <dbReference type="NCBI Taxonomy" id="545121"/>
    <lineage>
        <taxon>Bacteria</taxon>
        <taxon>Bacillati</taxon>
        <taxon>Actinomycetota</taxon>
        <taxon>Actinomycetes</taxon>
        <taxon>Kitasatosporales</taxon>
        <taxon>Streptomycetaceae</taxon>
        <taxon>Streptomyces</taxon>
    </lineage>
</organism>
<evidence type="ECO:0000313" key="2">
    <source>
        <dbReference type="Proteomes" id="UP001551176"/>
    </source>
</evidence>
<protein>
    <recommendedName>
        <fullName evidence="3">Secreted protein</fullName>
    </recommendedName>
</protein>
<dbReference type="RefSeq" id="WP_359344021.1">
    <property type="nucleotide sequence ID" value="NZ_JBEYXV010000001.1"/>
</dbReference>
<comment type="caution">
    <text evidence="1">The sequence shown here is derived from an EMBL/GenBank/DDBJ whole genome shotgun (WGS) entry which is preliminary data.</text>
</comment>
<gene>
    <name evidence="1" type="ORF">ABZ921_03070</name>
</gene>
<dbReference type="EMBL" id="JBEYXV010000001">
    <property type="protein sequence ID" value="MEU6819584.1"/>
    <property type="molecule type" value="Genomic_DNA"/>
</dbReference>